<dbReference type="AlphaFoldDB" id="A0A023F598"/>
<comment type="function">
    <text evidence="7">One of the multiple factors required for polyadenylation and 3'-end cleavage of mammalian pre-mRNAs.</text>
</comment>
<evidence type="ECO:0000256" key="11">
    <source>
        <dbReference type="ARBA" id="ARBA00078012"/>
    </source>
</evidence>
<dbReference type="InterPro" id="IPR008847">
    <property type="entry name" value="Suf"/>
</dbReference>
<dbReference type="FunFam" id="1.25.40.10:FF:002655">
    <property type="entry name" value="Cleavage stimulation factor subunit 3"/>
    <property type="match status" value="1"/>
</dbReference>
<dbReference type="GO" id="GO:0031124">
    <property type="term" value="P:mRNA 3'-end processing"/>
    <property type="evidence" value="ECO:0007669"/>
    <property type="project" value="InterPro"/>
</dbReference>
<evidence type="ECO:0000256" key="3">
    <source>
        <dbReference type="ARBA" id="ARBA00022664"/>
    </source>
</evidence>
<organism evidence="14">
    <name type="scientific">Triatoma infestans</name>
    <name type="common">Assassin bug</name>
    <dbReference type="NCBI Taxonomy" id="30076"/>
    <lineage>
        <taxon>Eukaryota</taxon>
        <taxon>Metazoa</taxon>
        <taxon>Ecdysozoa</taxon>
        <taxon>Arthropoda</taxon>
        <taxon>Hexapoda</taxon>
        <taxon>Insecta</taxon>
        <taxon>Pterygota</taxon>
        <taxon>Neoptera</taxon>
        <taxon>Paraneoptera</taxon>
        <taxon>Hemiptera</taxon>
        <taxon>Heteroptera</taxon>
        <taxon>Panheteroptera</taxon>
        <taxon>Cimicomorpha</taxon>
        <taxon>Reduviidae</taxon>
        <taxon>Triatominae</taxon>
        <taxon>Triatoma</taxon>
    </lineage>
</organism>
<keyword evidence="2" id="KW-0597">Phosphoprotein</keyword>
<evidence type="ECO:0000259" key="13">
    <source>
        <dbReference type="Pfam" id="PF05843"/>
    </source>
</evidence>
<comment type="subunit">
    <text evidence="8">Homodimer. The CSTF complex is composed of CSTF1 (50 kDa subunit), CSTF2 (64 kDa subunit) and CSTF3 (77 kDa subunit). CSTF3 directly interacts with CSTF1 and CSTF2. Interacts with FIP1L1.</text>
</comment>
<sequence length="715" mass="82707">MAEESQEIDWGSEKLMKAQQTIDENKWDIEAWGVLIREAQNRWINDVRPFFERLVATFPTTGRYWKIYIEQEMKGRNFERVEKLFQRCLIKVLNIKLWKLYLAYVKETKAALSTFKEKMAQAYDFALEKIGMDIQSYSIWNDYVIFLKGVEAVGSYAENQKITAVRKVYQRGVVNPMLKIENLWKDYMSYEQGINPIIAEKMAMERSRDYMNARRVAKEFEAITRGLSRSIPSVPPTGSLEEIKQVELWKKYIAWEKSNPLRSEDTALVTRRVMFAFEQCLLCLGHHADIWYEAAQFLDYSSKVLTEKGDVTSAKLFNDEAGNMFERATSSVLRHNMLLHFAYADFEEGRLKYDKVHQIYQRFLEIPDIDPTLTYVQYMKFARRAEGIKSARNVFKKAREDPRSKYQVFVAAALMEYYCSKDKNIAFRIFELGLKKFASNPQYVLCYIDYLSHLNEDNNTRVLFERVLTSGSLEPEKSVEIWNRFLEFECNIGDLASIVKVEKRRSAVLSKIAEFEGKETAQLVDRYRFLDLYPCTIAELKSIGYNEVTTRTTNIKNAIHSTVPGFIADGLDDEGTQRLIPRPDVSQMIPYKPKLNAYPGEHPVPGGAFPMPPAVGHLCSLLPPPQCFHGPFVAVDRLIDIFSKIQLPDAPPVPQGDNGCDTRLFDLAKSVHWIVDNEEGSASKRRKLGEDSDDEENMAPPVNDIYRLRQQKRVK</sequence>
<evidence type="ECO:0000256" key="4">
    <source>
        <dbReference type="ARBA" id="ARBA00022737"/>
    </source>
</evidence>
<evidence type="ECO:0000256" key="8">
    <source>
        <dbReference type="ARBA" id="ARBA00062648"/>
    </source>
</evidence>
<keyword evidence="4" id="KW-0677">Repeat</keyword>
<dbReference type="EMBL" id="GBBI01002439">
    <property type="protein sequence ID" value="JAC16273.1"/>
    <property type="molecule type" value="mRNA"/>
</dbReference>
<dbReference type="Gene3D" id="1.25.40.1040">
    <property type="match status" value="1"/>
</dbReference>
<evidence type="ECO:0000256" key="2">
    <source>
        <dbReference type="ARBA" id="ARBA00022553"/>
    </source>
</evidence>
<evidence type="ECO:0000256" key="5">
    <source>
        <dbReference type="ARBA" id="ARBA00022990"/>
    </source>
</evidence>
<dbReference type="PANTHER" id="PTHR19980:SF0">
    <property type="entry name" value="CLEAVAGE STIMULATION FACTOR SUBUNIT 3"/>
    <property type="match status" value="1"/>
</dbReference>
<evidence type="ECO:0000313" key="14">
    <source>
        <dbReference type="EMBL" id="JAC16273.1"/>
    </source>
</evidence>
<name>A0A023F598_TRIIF</name>
<evidence type="ECO:0000256" key="9">
    <source>
        <dbReference type="ARBA" id="ARBA00074328"/>
    </source>
</evidence>
<feature type="region of interest" description="Disordered" evidence="12">
    <location>
        <begin position="679"/>
        <end position="715"/>
    </location>
</feature>
<keyword evidence="5" id="KW-0007">Acetylation</keyword>
<accession>A0A023F598</accession>
<evidence type="ECO:0000256" key="12">
    <source>
        <dbReference type="SAM" id="MobiDB-lite"/>
    </source>
</evidence>
<dbReference type="FunFam" id="1.25.40.1040:FF:000002">
    <property type="entry name" value="Cleavage stimulation factor subunit 3"/>
    <property type="match status" value="1"/>
</dbReference>
<evidence type="ECO:0000256" key="7">
    <source>
        <dbReference type="ARBA" id="ARBA00055756"/>
    </source>
</evidence>
<feature type="domain" description="Suppressor of forked" evidence="13">
    <location>
        <begin position="14"/>
        <end position="540"/>
    </location>
</feature>
<keyword evidence="6" id="KW-0539">Nucleus</keyword>
<dbReference type="SUPFAM" id="SSF48452">
    <property type="entry name" value="TPR-like"/>
    <property type="match status" value="1"/>
</dbReference>
<dbReference type="SMART" id="SM00386">
    <property type="entry name" value="HAT"/>
    <property type="match status" value="11"/>
</dbReference>
<dbReference type="GO" id="GO:0005634">
    <property type="term" value="C:nucleus"/>
    <property type="evidence" value="ECO:0007669"/>
    <property type="project" value="UniProtKB-SubCell"/>
</dbReference>
<comment type="subcellular location">
    <subcellularLocation>
        <location evidence="1">Nucleus</location>
    </subcellularLocation>
</comment>
<dbReference type="InterPro" id="IPR003107">
    <property type="entry name" value="HAT"/>
</dbReference>
<dbReference type="InterPro" id="IPR011990">
    <property type="entry name" value="TPR-like_helical_dom_sf"/>
</dbReference>
<keyword evidence="3" id="KW-0507">mRNA processing</keyword>
<dbReference type="GO" id="GO:0003729">
    <property type="term" value="F:mRNA binding"/>
    <property type="evidence" value="ECO:0007669"/>
    <property type="project" value="TreeGrafter"/>
</dbReference>
<dbReference type="Pfam" id="PF05843">
    <property type="entry name" value="Suf"/>
    <property type="match status" value="1"/>
</dbReference>
<reference evidence="14" key="1">
    <citation type="journal article" date="2014" name="PLoS Negl. Trop. Dis.">
        <title>An updated insight into the Sialotranscriptome of Triatoma infestans: developmental stage and geographic variations.</title>
        <authorList>
            <person name="Schwarz A."/>
            <person name="Medrano-Mercado N."/>
            <person name="Schaub G.A."/>
            <person name="Struchiner C.J."/>
            <person name="Bargues M.D."/>
            <person name="Levy M.Z."/>
            <person name="Ribeiro J.M."/>
        </authorList>
    </citation>
    <scope>NUCLEOTIDE SEQUENCE</scope>
    <source>
        <strain evidence="14">Chile</strain>
        <tissue evidence="14">Salivary glands</tissue>
    </source>
</reference>
<dbReference type="PANTHER" id="PTHR19980">
    <property type="entry name" value="RNA CLEAVAGE STIMULATION FACTOR"/>
    <property type="match status" value="1"/>
</dbReference>
<evidence type="ECO:0000256" key="10">
    <source>
        <dbReference type="ARBA" id="ARBA00076953"/>
    </source>
</evidence>
<evidence type="ECO:0000256" key="1">
    <source>
        <dbReference type="ARBA" id="ARBA00004123"/>
    </source>
</evidence>
<evidence type="ECO:0000256" key="6">
    <source>
        <dbReference type="ARBA" id="ARBA00023242"/>
    </source>
</evidence>
<proteinExistence type="evidence at transcript level"/>
<dbReference type="InterPro" id="IPR045243">
    <property type="entry name" value="Rna14-like"/>
</dbReference>
<protein>
    <recommendedName>
        <fullName evidence="9">Cleavage stimulation factor subunit 3</fullName>
    </recommendedName>
    <alternativeName>
        <fullName evidence="10">CF-1 77 kDa subunit</fullName>
    </alternativeName>
    <alternativeName>
        <fullName evidence="11">Cleavage stimulation factor 77 kDa subunit</fullName>
    </alternativeName>
</protein>